<evidence type="ECO:0000313" key="2">
    <source>
        <dbReference type="Proteomes" id="UP000230002"/>
    </source>
</evidence>
<dbReference type="EMBL" id="AYKW01000003">
    <property type="protein sequence ID" value="PIL35506.1"/>
    <property type="molecule type" value="Genomic_DNA"/>
</dbReference>
<reference evidence="1 2" key="1">
    <citation type="journal article" date="2015" name="Sci. Rep.">
        <title>Chromosome-level genome map provides insights into diverse defense mechanisms in the medicinal fungus Ganoderma sinense.</title>
        <authorList>
            <person name="Zhu Y."/>
            <person name="Xu J."/>
            <person name="Sun C."/>
            <person name="Zhou S."/>
            <person name="Xu H."/>
            <person name="Nelson D.R."/>
            <person name="Qian J."/>
            <person name="Song J."/>
            <person name="Luo H."/>
            <person name="Xiang L."/>
            <person name="Li Y."/>
            <person name="Xu Z."/>
            <person name="Ji A."/>
            <person name="Wang L."/>
            <person name="Lu S."/>
            <person name="Hayward A."/>
            <person name="Sun W."/>
            <person name="Li X."/>
            <person name="Schwartz D.C."/>
            <person name="Wang Y."/>
            <person name="Chen S."/>
        </authorList>
    </citation>
    <scope>NUCLEOTIDE SEQUENCE [LARGE SCALE GENOMIC DNA]</scope>
    <source>
        <strain evidence="1 2">ZZ0214-1</strain>
    </source>
</reference>
<protein>
    <submittedName>
        <fullName evidence="1">Uncharacterized protein</fullName>
    </submittedName>
</protein>
<dbReference type="Proteomes" id="UP000230002">
    <property type="component" value="Unassembled WGS sequence"/>
</dbReference>
<dbReference type="OrthoDB" id="2763782at2759"/>
<name>A0A2G8SNZ9_9APHY</name>
<sequence>MITPLSEPPVAEVSLRIKSTSVKNSATWETQGIGSRPLRVSNTHYHHPRLPDVILARTKEVLAIFAPGTAVTSLTITSGRSLRPEDFWTGILAALPHLTRLVVAAGRAGDYPRILPLLGKPQEDGGCLCPSLSDLSVLWDPENDPIVWTGLVTRRLQTTGLASVGVEPGDEPWTVAAGARAYCRVLHNCLRSRSEHGCLPLRALSVFIWDRGYEAAEEAGLREGLKDLVEEVSVGFQSEQGW</sequence>
<keyword evidence="2" id="KW-1185">Reference proteome</keyword>
<evidence type="ECO:0000313" key="1">
    <source>
        <dbReference type="EMBL" id="PIL35506.1"/>
    </source>
</evidence>
<dbReference type="AlphaFoldDB" id="A0A2G8SNZ9"/>
<comment type="caution">
    <text evidence="1">The sequence shown here is derived from an EMBL/GenBank/DDBJ whole genome shotgun (WGS) entry which is preliminary data.</text>
</comment>
<proteinExistence type="predicted"/>
<organism evidence="1 2">
    <name type="scientific">Ganoderma sinense ZZ0214-1</name>
    <dbReference type="NCBI Taxonomy" id="1077348"/>
    <lineage>
        <taxon>Eukaryota</taxon>
        <taxon>Fungi</taxon>
        <taxon>Dikarya</taxon>
        <taxon>Basidiomycota</taxon>
        <taxon>Agaricomycotina</taxon>
        <taxon>Agaricomycetes</taxon>
        <taxon>Polyporales</taxon>
        <taxon>Polyporaceae</taxon>
        <taxon>Ganoderma</taxon>
    </lineage>
</organism>
<accession>A0A2G8SNZ9</accession>
<gene>
    <name evidence="1" type="ORF">GSI_02234</name>
</gene>